<dbReference type="PANTHER" id="PTHR23308">
    <property type="entry name" value="NUCLEAR INHIBITOR OF PROTEIN PHOSPHATASE-1"/>
    <property type="match status" value="1"/>
</dbReference>
<name>A0ABQ3H0H6_9NEIS</name>
<dbReference type="InterPro" id="IPR008984">
    <property type="entry name" value="SMAD_FHA_dom_sf"/>
</dbReference>
<dbReference type="PROSITE" id="PS50006">
    <property type="entry name" value="FHA_DOMAIN"/>
    <property type="match status" value="1"/>
</dbReference>
<dbReference type="Proteomes" id="UP000604737">
    <property type="component" value="Unassembled WGS sequence"/>
</dbReference>
<dbReference type="SMART" id="SM00240">
    <property type="entry name" value="FHA"/>
    <property type="match status" value="1"/>
</dbReference>
<gene>
    <name evidence="2" type="ORF">GCM10007350_15540</name>
</gene>
<dbReference type="CDD" id="cd00060">
    <property type="entry name" value="FHA"/>
    <property type="match status" value="1"/>
</dbReference>
<dbReference type="EMBL" id="BMYO01000004">
    <property type="protein sequence ID" value="GHD61339.1"/>
    <property type="molecule type" value="Genomic_DNA"/>
</dbReference>
<accession>A0ABQ3H0H6</accession>
<dbReference type="Pfam" id="PF00498">
    <property type="entry name" value="FHA"/>
    <property type="match status" value="1"/>
</dbReference>
<reference evidence="3" key="1">
    <citation type="journal article" date="2019" name="Int. J. Syst. Evol. Microbiol.">
        <title>The Global Catalogue of Microorganisms (GCM) 10K type strain sequencing project: providing services to taxonomists for standard genome sequencing and annotation.</title>
        <authorList>
            <consortium name="The Broad Institute Genomics Platform"/>
            <consortium name="The Broad Institute Genome Sequencing Center for Infectious Disease"/>
            <person name="Wu L."/>
            <person name="Ma J."/>
        </authorList>
    </citation>
    <scope>NUCLEOTIDE SEQUENCE [LARGE SCALE GENOMIC DNA]</scope>
    <source>
        <strain evidence="3">KCTC 23701</strain>
    </source>
</reference>
<dbReference type="Gene3D" id="2.60.200.20">
    <property type="match status" value="1"/>
</dbReference>
<evidence type="ECO:0000259" key="1">
    <source>
        <dbReference type="PROSITE" id="PS50006"/>
    </source>
</evidence>
<protein>
    <recommendedName>
        <fullName evidence="1">FHA domain-containing protein</fullName>
    </recommendedName>
</protein>
<sequence>MAKLLLCLDGNVIKEYRIHRDVFAIGRRPQNDLQIENLAVSGEHARVVRDGDEHVVEDLGSTNGTTVNGTPATRTVLRNGDEIGVGRYKLRYWCEPQAPEGYAETMVLREPASTARLGVIKVLTGGNSGREIVLSKTVTSLGKPGVQVATVARRPLGYYLTHVEGATRPQVNGKTIGDEPQLLAEEDLIELVGVRLAFFFRG</sequence>
<evidence type="ECO:0000313" key="2">
    <source>
        <dbReference type="EMBL" id="GHD61339.1"/>
    </source>
</evidence>
<proteinExistence type="predicted"/>
<organism evidence="2 3">
    <name type="scientific">Jeongeupia chitinilytica</name>
    <dbReference type="NCBI Taxonomy" id="1041641"/>
    <lineage>
        <taxon>Bacteria</taxon>
        <taxon>Pseudomonadati</taxon>
        <taxon>Pseudomonadota</taxon>
        <taxon>Betaproteobacteria</taxon>
        <taxon>Neisseriales</taxon>
        <taxon>Chitinibacteraceae</taxon>
        <taxon>Jeongeupia</taxon>
    </lineage>
</organism>
<dbReference type="InterPro" id="IPR000253">
    <property type="entry name" value="FHA_dom"/>
</dbReference>
<dbReference type="InterPro" id="IPR050923">
    <property type="entry name" value="Cell_Proc_Reg/RNA_Proc"/>
</dbReference>
<dbReference type="RefSeq" id="WP_189459716.1">
    <property type="nucleotide sequence ID" value="NZ_BMYO01000004.1"/>
</dbReference>
<keyword evidence="3" id="KW-1185">Reference proteome</keyword>
<dbReference type="SUPFAM" id="SSF49879">
    <property type="entry name" value="SMAD/FHA domain"/>
    <property type="match status" value="2"/>
</dbReference>
<comment type="caution">
    <text evidence="2">The sequence shown here is derived from an EMBL/GenBank/DDBJ whole genome shotgun (WGS) entry which is preliminary data.</text>
</comment>
<feature type="domain" description="FHA" evidence="1">
    <location>
        <begin position="23"/>
        <end position="72"/>
    </location>
</feature>
<evidence type="ECO:0000313" key="3">
    <source>
        <dbReference type="Proteomes" id="UP000604737"/>
    </source>
</evidence>